<dbReference type="Proteomes" id="UP000527548">
    <property type="component" value="Unassembled WGS sequence"/>
</dbReference>
<proteinExistence type="predicted"/>
<evidence type="ECO:0000313" key="3">
    <source>
        <dbReference type="Proteomes" id="UP000527548"/>
    </source>
</evidence>
<dbReference type="AlphaFoldDB" id="A0AAN5H7W2"/>
<dbReference type="Proteomes" id="UP000655659">
    <property type="component" value="Unassembled WGS sequence"/>
</dbReference>
<organism evidence="2 4">
    <name type="scientific">Escherichia coli</name>
    <dbReference type="NCBI Taxonomy" id="562"/>
    <lineage>
        <taxon>Bacteria</taxon>
        <taxon>Pseudomonadati</taxon>
        <taxon>Pseudomonadota</taxon>
        <taxon>Gammaproteobacteria</taxon>
        <taxon>Enterobacterales</taxon>
        <taxon>Enterobacteriaceae</taxon>
        <taxon>Escherichia</taxon>
    </lineage>
</organism>
<comment type="caution">
    <text evidence="2">The sequence shown here is derived from an EMBL/GenBank/DDBJ whole genome shotgun (WGS) entry which is preliminary data.</text>
</comment>
<name>A0AAN5H7W2_ECOLX</name>
<dbReference type="RefSeq" id="WP_044808003.1">
    <property type="nucleotide sequence ID" value="NZ_BGVP01000001.1"/>
</dbReference>
<dbReference type="EMBL" id="AATJOC010000010">
    <property type="protein sequence ID" value="EFM0253698.1"/>
    <property type="molecule type" value="Genomic_DNA"/>
</dbReference>
<reference evidence="1 3" key="1">
    <citation type="submission" date="2018-08" db="EMBL/GenBank/DDBJ databases">
        <authorList>
            <consortium name="GenomeTrakr network: Whole genome sequencing for foodborne pathogen traceback"/>
        </authorList>
    </citation>
    <scope>NUCLEOTIDE SEQUENCE [LARGE SCALE GENOMIC DNA]</scope>
    <source>
        <strain evidence="1 3">AZ-TG73163</strain>
    </source>
</reference>
<protein>
    <submittedName>
        <fullName evidence="2">DUF2971 domain-containing protein</fullName>
    </submittedName>
</protein>
<evidence type="ECO:0000313" key="4">
    <source>
        <dbReference type="Proteomes" id="UP000655659"/>
    </source>
</evidence>
<dbReference type="GeneID" id="75172007"/>
<accession>A0AAN5H7W2</accession>
<sequence>MYLFKYYRPDFFFEKAIRYNELYFSSTEQLNDPNDLKTSYFFEDRPDLWQSLLESEVILGVKNLKDFLDLGDGRLAKQLCRIFLGSPIDGSIEGLQSVFTKYDSEVKAALNQHIKQVDLIDFGVLEDSDKSISRLESICSSGIRERVLKGLRVGVFSVSFSSNALEPMMWAHYAAGFKGCVIIYHAQNNIIPLKRNIYSEEYINYPIDSVEYRNHEKHIPVLQSALTDDIAIRETLLVKNTFWQYEDEKRIFLTKRYLTQSFGRLNFALSNDNSGRIHHHAPPLIAGVIFGPGFDEHKKEPIEFLLRDNRRHSPCAPFYLFDTELTSSGTMKIIRCKEVESSFKTGNSGEISIKDLQKTLIKFGITKK</sequence>
<dbReference type="InterPro" id="IPR021352">
    <property type="entry name" value="DUF2971"/>
</dbReference>
<evidence type="ECO:0000313" key="2">
    <source>
        <dbReference type="EMBL" id="MBL6202643.1"/>
    </source>
</evidence>
<gene>
    <name evidence="1" type="ORF">C719_002905</name>
    <name evidence="2" type="ORF">JNA68_05405</name>
</gene>
<evidence type="ECO:0000313" key="1">
    <source>
        <dbReference type="EMBL" id="EFM0253698.1"/>
    </source>
</evidence>
<dbReference type="Pfam" id="PF11185">
    <property type="entry name" value="DUF2971"/>
    <property type="match status" value="1"/>
</dbReference>
<dbReference type="EMBL" id="JAETYU010000005">
    <property type="protein sequence ID" value="MBL6202643.1"/>
    <property type="molecule type" value="Genomic_DNA"/>
</dbReference>
<reference evidence="2" key="2">
    <citation type="submission" date="2021-01" db="EMBL/GenBank/DDBJ databases">
        <title>Genomes of Escherichia coli STEC strains from raw meat-based diets for companion animals.</title>
        <authorList>
            <person name="Stevens M.J.A."/>
            <person name="Stephan R."/>
        </authorList>
    </citation>
    <scope>NUCLEOTIDE SEQUENCE</scope>
    <source>
        <strain evidence="2">ATC7-7</strain>
    </source>
</reference>